<accession>A0A895YQQ8</accession>
<dbReference type="Proteomes" id="UP000662857">
    <property type="component" value="Chromosome"/>
</dbReference>
<gene>
    <name evidence="2" type="ORF">JQS43_08640</name>
</gene>
<dbReference type="EMBL" id="CP070499">
    <property type="protein sequence ID" value="QSB16338.1"/>
    <property type="molecule type" value="Genomic_DNA"/>
</dbReference>
<evidence type="ECO:0000259" key="1">
    <source>
        <dbReference type="Pfam" id="PF03364"/>
    </source>
</evidence>
<dbReference type="RefSeq" id="WP_239678548.1">
    <property type="nucleotide sequence ID" value="NZ_CP070499.1"/>
</dbReference>
<evidence type="ECO:0000313" key="3">
    <source>
        <dbReference type="Proteomes" id="UP000662857"/>
    </source>
</evidence>
<organism evidence="2 3">
    <name type="scientific">Natronosporangium hydrolyticum</name>
    <dbReference type="NCBI Taxonomy" id="2811111"/>
    <lineage>
        <taxon>Bacteria</taxon>
        <taxon>Bacillati</taxon>
        <taxon>Actinomycetota</taxon>
        <taxon>Actinomycetes</taxon>
        <taxon>Micromonosporales</taxon>
        <taxon>Micromonosporaceae</taxon>
        <taxon>Natronosporangium</taxon>
    </lineage>
</organism>
<proteinExistence type="predicted"/>
<name>A0A895YQQ8_9ACTN</name>
<sequence length="157" mass="18170">MPGHTENEIEIAAPLELTWRMTNDIERWTQLFSEYAAVEVLERDGDRVVFRLSMHPEPDGRVWSWVSERVADPITRTVRAHRIETGPFAYMQIHWSYQETAAGTRMRWTQNFAMKPDAPVDDAWMTDRINKNSKIQMALIKEKVEAAAAELVAGEPR</sequence>
<feature type="domain" description="Coenzyme Q-binding protein COQ10 START" evidence="1">
    <location>
        <begin position="11"/>
        <end position="122"/>
    </location>
</feature>
<evidence type="ECO:0000313" key="2">
    <source>
        <dbReference type="EMBL" id="QSB16338.1"/>
    </source>
</evidence>
<dbReference type="SUPFAM" id="SSF55961">
    <property type="entry name" value="Bet v1-like"/>
    <property type="match status" value="1"/>
</dbReference>
<dbReference type="InterPro" id="IPR005031">
    <property type="entry name" value="COQ10_START"/>
</dbReference>
<dbReference type="InterPro" id="IPR023393">
    <property type="entry name" value="START-like_dom_sf"/>
</dbReference>
<reference evidence="2" key="1">
    <citation type="submission" date="2021-02" db="EMBL/GenBank/DDBJ databases">
        <title>Natrosporangium hydrolyticum gen. nov., sp. nov, a haloalkaliphilic actinobacterium from a soda solonchak soil.</title>
        <authorList>
            <person name="Sorokin D.Y."/>
            <person name="Khijniak T.V."/>
            <person name="Zakharycheva A.P."/>
            <person name="Boueva O.V."/>
            <person name="Ariskina E.V."/>
            <person name="Hahnke R.L."/>
            <person name="Bunk B."/>
            <person name="Sproer C."/>
            <person name="Schumann P."/>
            <person name="Evtushenko L.I."/>
            <person name="Kublanov I.V."/>
        </authorList>
    </citation>
    <scope>NUCLEOTIDE SEQUENCE</scope>
    <source>
        <strain evidence="2">DSM 106523</strain>
    </source>
</reference>
<keyword evidence="3" id="KW-1185">Reference proteome</keyword>
<dbReference type="CDD" id="cd08860">
    <property type="entry name" value="TcmN_ARO-CYC_like"/>
    <property type="match status" value="1"/>
</dbReference>
<protein>
    <submittedName>
        <fullName evidence="2">SRPBCC family protein</fullName>
    </submittedName>
</protein>
<dbReference type="AlphaFoldDB" id="A0A895YQQ8"/>
<dbReference type="Pfam" id="PF03364">
    <property type="entry name" value="Polyketide_cyc"/>
    <property type="match status" value="1"/>
</dbReference>
<dbReference type="KEGG" id="nhy:JQS43_08640"/>
<dbReference type="Gene3D" id="3.30.530.20">
    <property type="match status" value="1"/>
</dbReference>